<evidence type="ECO:0000256" key="3">
    <source>
        <dbReference type="ARBA" id="ARBA00022989"/>
    </source>
</evidence>
<evidence type="ECO:0000313" key="6">
    <source>
        <dbReference type="EMBL" id="EPE29785.1"/>
    </source>
</evidence>
<dbReference type="PANTHER" id="PTHR21461:SF69">
    <property type="entry name" value="GLYCOSYLTRANSFERASE FAMILY 92 PROTEIN"/>
    <property type="match status" value="1"/>
</dbReference>
<evidence type="ECO:0000256" key="2">
    <source>
        <dbReference type="ARBA" id="ARBA00022692"/>
    </source>
</evidence>
<dbReference type="GO" id="GO:0016757">
    <property type="term" value="F:glycosyltransferase activity"/>
    <property type="evidence" value="ECO:0007669"/>
    <property type="project" value="TreeGrafter"/>
</dbReference>
<dbReference type="OrthoDB" id="2526284at2759"/>
<keyword evidence="3 5" id="KW-1133">Transmembrane helix</keyword>
<evidence type="ECO:0000256" key="1">
    <source>
        <dbReference type="ARBA" id="ARBA00004167"/>
    </source>
</evidence>
<name>S3CVZ9_GLAL2</name>
<dbReference type="Proteomes" id="UP000016922">
    <property type="component" value="Unassembled WGS sequence"/>
</dbReference>
<sequence length="572" mass="63953">MRRSWLNDIHSLNWRLIFLVTVLFMGFYLLIFDDAQAPRSPPPIPTTKGNIEQDFNAQAQYDRPEPEPQPTIQIPHPVLGDKYDSPLDAVPGRVRPGGEFGTDSPVLEHVEESQPETEEDSESESNDEPMQGEEATETPTESTPQFGNGKGSQDNKSPESLEPTPINPYLQSTTTSPSWTTSVWPYQTHFVPDTVTSSTKIAVPTPVSGTGEHEEGKEKDSGHDSVQSNDGLTAEPGDFYEDYTFPDSSSSGLDENLHSTSTTASEAAETFHPSIDESGHAHDNTTKLGGEDDLSNNPLHTQKKSYVAICAALKDVPQDLPEWLIHHYHHLEIRTFYIMDDGSSPPLSTFPLPPSIPTESVIFDYQDPTQRTDGNSQQLTIYSRCIEKWGHLHTWMAFLDGDEFLELTSPSETFPQLLASFEHIPNVGALAVNWRMHTSSGLLTRPESVRAAFVECIWDGPGDGPEDHNKHVKSIVRTEFVEGPRNPHLWALKDGRVTVGEKGDVVESEAFRLPISRERIALHHYAVKSRQEYEEKMGRGNAMDDPKGEFFWDSVEHRLPKVSCPEMAQYRP</sequence>
<dbReference type="PANTHER" id="PTHR21461">
    <property type="entry name" value="GLYCOSYLTRANSFERASE FAMILY 92 PROTEIN"/>
    <property type="match status" value="1"/>
</dbReference>
<comment type="subcellular location">
    <subcellularLocation>
        <location evidence="1">Membrane</location>
        <topology evidence="1">Single-pass membrane protein</topology>
    </subcellularLocation>
</comment>
<evidence type="ECO:0000256" key="5">
    <source>
        <dbReference type="SAM" id="Phobius"/>
    </source>
</evidence>
<gene>
    <name evidence="6" type="ORF">GLAREA_00945</name>
</gene>
<dbReference type="GO" id="GO:0016020">
    <property type="term" value="C:membrane"/>
    <property type="evidence" value="ECO:0007669"/>
    <property type="project" value="UniProtKB-SubCell"/>
</dbReference>
<dbReference type="EMBL" id="KE145367">
    <property type="protein sequence ID" value="EPE29785.1"/>
    <property type="molecule type" value="Genomic_DNA"/>
</dbReference>
<dbReference type="AlphaFoldDB" id="S3CVZ9"/>
<feature type="compositionally biased region" description="Low complexity" evidence="4">
    <location>
        <begin position="259"/>
        <end position="270"/>
    </location>
</feature>
<dbReference type="eggNOG" id="ENOG502SAYF">
    <property type="taxonomic scope" value="Eukaryota"/>
</dbReference>
<dbReference type="RefSeq" id="XP_008083894.1">
    <property type="nucleotide sequence ID" value="XM_008085703.1"/>
</dbReference>
<evidence type="ECO:0000256" key="4">
    <source>
        <dbReference type="SAM" id="MobiDB-lite"/>
    </source>
</evidence>
<protein>
    <submittedName>
        <fullName evidence="6">Uncharacterized protein</fullName>
    </submittedName>
</protein>
<dbReference type="STRING" id="1116229.S3CVZ9"/>
<dbReference type="HOGENOM" id="CLU_476529_0_0_1"/>
<feature type="compositionally biased region" description="Basic and acidic residues" evidence="4">
    <location>
        <begin position="274"/>
        <end position="285"/>
    </location>
</feature>
<dbReference type="GO" id="GO:0005737">
    <property type="term" value="C:cytoplasm"/>
    <property type="evidence" value="ECO:0007669"/>
    <property type="project" value="TreeGrafter"/>
</dbReference>
<keyword evidence="7" id="KW-1185">Reference proteome</keyword>
<keyword evidence="2 5" id="KW-0812">Transmembrane</keyword>
<feature type="compositionally biased region" description="Acidic residues" evidence="4">
    <location>
        <begin position="113"/>
        <end position="136"/>
    </location>
</feature>
<feature type="region of interest" description="Disordered" evidence="4">
    <location>
        <begin position="61"/>
        <end position="177"/>
    </location>
</feature>
<organism evidence="6 7">
    <name type="scientific">Glarea lozoyensis (strain ATCC 20868 / MF5171)</name>
    <dbReference type="NCBI Taxonomy" id="1116229"/>
    <lineage>
        <taxon>Eukaryota</taxon>
        <taxon>Fungi</taxon>
        <taxon>Dikarya</taxon>
        <taxon>Ascomycota</taxon>
        <taxon>Pezizomycotina</taxon>
        <taxon>Leotiomycetes</taxon>
        <taxon>Helotiales</taxon>
        <taxon>Helotiaceae</taxon>
        <taxon>Glarea</taxon>
    </lineage>
</organism>
<reference evidence="6 7" key="1">
    <citation type="journal article" date="2013" name="BMC Genomics">
        <title>Genomics-driven discovery of the pneumocandin biosynthetic gene cluster in the fungus Glarea lozoyensis.</title>
        <authorList>
            <person name="Chen L."/>
            <person name="Yue Q."/>
            <person name="Zhang X."/>
            <person name="Xiang M."/>
            <person name="Wang C."/>
            <person name="Li S."/>
            <person name="Che Y."/>
            <person name="Ortiz-Lopez F.J."/>
            <person name="Bills G.F."/>
            <person name="Liu X."/>
            <person name="An Z."/>
        </authorList>
    </citation>
    <scope>NUCLEOTIDE SEQUENCE [LARGE SCALE GENOMIC DNA]</scope>
    <source>
        <strain evidence="7">ATCC 20868 / MF5171</strain>
    </source>
</reference>
<feature type="region of interest" description="Disordered" evidence="4">
    <location>
        <begin position="200"/>
        <end position="299"/>
    </location>
</feature>
<feature type="compositionally biased region" description="Basic and acidic residues" evidence="4">
    <location>
        <begin position="211"/>
        <end position="223"/>
    </location>
</feature>
<keyword evidence="5" id="KW-0472">Membrane</keyword>
<feature type="transmembrane region" description="Helical" evidence="5">
    <location>
        <begin position="12"/>
        <end position="32"/>
    </location>
</feature>
<dbReference type="KEGG" id="glz:GLAREA_00945"/>
<proteinExistence type="predicted"/>
<dbReference type="GeneID" id="19460003"/>
<accession>S3CVZ9</accession>
<evidence type="ECO:0000313" key="7">
    <source>
        <dbReference type="Proteomes" id="UP000016922"/>
    </source>
</evidence>